<dbReference type="HOGENOM" id="CLU_1481032_0_0_9"/>
<dbReference type="RefSeq" id="WP_006689637.1">
    <property type="nucleotide sequence ID" value="NZ_GG694006.1"/>
</dbReference>
<organism evidence="2 3">
    <name type="scientific">Selenomonas flueggei ATCC 43531</name>
    <dbReference type="NCBI Taxonomy" id="638302"/>
    <lineage>
        <taxon>Bacteria</taxon>
        <taxon>Bacillati</taxon>
        <taxon>Bacillota</taxon>
        <taxon>Negativicutes</taxon>
        <taxon>Selenomonadales</taxon>
        <taxon>Selenomonadaceae</taxon>
        <taxon>Selenomonas</taxon>
    </lineage>
</organism>
<dbReference type="AlphaFoldDB" id="C4V2T3"/>
<evidence type="ECO:0000256" key="1">
    <source>
        <dbReference type="SAM" id="SignalP"/>
    </source>
</evidence>
<dbReference type="Proteomes" id="UP000005309">
    <property type="component" value="Unassembled WGS sequence"/>
</dbReference>
<gene>
    <name evidence="2" type="ORF">HMPREF0908_0903</name>
</gene>
<keyword evidence="1" id="KW-0732">Signal</keyword>
<reference evidence="2 3" key="1">
    <citation type="submission" date="2009-04" db="EMBL/GenBank/DDBJ databases">
        <authorList>
            <person name="Qin X."/>
            <person name="Bachman B."/>
            <person name="Battles P."/>
            <person name="Bell A."/>
            <person name="Bess C."/>
            <person name="Bickham C."/>
            <person name="Chaboub L."/>
            <person name="Chen D."/>
            <person name="Coyle M."/>
            <person name="Deiros D.R."/>
            <person name="Dinh H."/>
            <person name="Forbes L."/>
            <person name="Fowler G."/>
            <person name="Francisco L."/>
            <person name="Fu Q."/>
            <person name="Gubbala S."/>
            <person name="Hale W."/>
            <person name="Han Y."/>
            <person name="Hemphill L."/>
            <person name="Highlander S.K."/>
            <person name="Hirani K."/>
            <person name="Hogues M."/>
            <person name="Jackson L."/>
            <person name="Jakkamsetti A."/>
            <person name="Javaid M."/>
            <person name="Jiang H."/>
            <person name="Korchina V."/>
            <person name="Kovar C."/>
            <person name="Lara F."/>
            <person name="Lee S."/>
            <person name="Mata R."/>
            <person name="Mathew T."/>
            <person name="Moen C."/>
            <person name="Morales K."/>
            <person name="Munidasa M."/>
            <person name="Nazareth L."/>
            <person name="Ngo R."/>
            <person name="Nguyen L."/>
            <person name="Okwuonu G."/>
            <person name="Ongeri F."/>
            <person name="Patil S."/>
            <person name="Petrosino J."/>
            <person name="Pham C."/>
            <person name="Pham P."/>
            <person name="Pu L.-L."/>
            <person name="Puazo M."/>
            <person name="Raj R."/>
            <person name="Reid J."/>
            <person name="Rouhana J."/>
            <person name="Saada N."/>
            <person name="Shang Y."/>
            <person name="Simmons D."/>
            <person name="Thornton R."/>
            <person name="Warren J."/>
            <person name="Weissenberger G."/>
            <person name="Zhang J."/>
            <person name="Zhang L."/>
            <person name="Zhou C."/>
            <person name="Zhu D."/>
            <person name="Muzny D."/>
            <person name="Worley K."/>
            <person name="Gibbs R."/>
        </authorList>
    </citation>
    <scope>NUCLEOTIDE SEQUENCE [LARGE SCALE GENOMIC DNA]</scope>
    <source>
        <strain evidence="2 3">ATCC 43531</strain>
    </source>
</reference>
<comment type="caution">
    <text evidence="2">The sequence shown here is derived from an EMBL/GenBank/DDBJ whole genome shotgun (WGS) entry which is preliminary data.</text>
</comment>
<accession>C4V2T3</accession>
<sequence>MKRILYPIPIAFMCAFYILTYSMAVHASGWNDDNPLVNNLYYTDFLGKINDILGLGVLHTTLESPRYDADESEEETLAYAAETSNGAHIIFYVKNGVTYEVAALFRQGNQMAQQGAAEVIMSACLAAGMTVDEFNSLFKLKPWKENTMVGEAFCKKSGKLIRVVTLRHKNGYIGVALFASRS</sequence>
<evidence type="ECO:0000313" key="3">
    <source>
        <dbReference type="Proteomes" id="UP000005309"/>
    </source>
</evidence>
<dbReference type="EMBL" id="ACLA01000011">
    <property type="protein sequence ID" value="EEQ48875.1"/>
    <property type="molecule type" value="Genomic_DNA"/>
</dbReference>
<dbReference type="GeneID" id="32476903"/>
<name>C4V2T3_9FIRM</name>
<proteinExistence type="predicted"/>
<protein>
    <submittedName>
        <fullName evidence="2">Uncharacterized protein</fullName>
    </submittedName>
</protein>
<evidence type="ECO:0000313" key="2">
    <source>
        <dbReference type="EMBL" id="EEQ48875.1"/>
    </source>
</evidence>
<feature type="signal peptide" evidence="1">
    <location>
        <begin position="1"/>
        <end position="27"/>
    </location>
</feature>
<feature type="chain" id="PRO_5038826565" evidence="1">
    <location>
        <begin position="28"/>
        <end position="182"/>
    </location>
</feature>
<keyword evidence="3" id="KW-1185">Reference proteome</keyword>